<comment type="caution">
    <text evidence="1">The sequence shown here is derived from an EMBL/GenBank/DDBJ whole genome shotgun (WGS) entry which is preliminary data.</text>
</comment>
<proteinExistence type="predicted"/>
<organism evidence="1 2">
    <name type="scientific">Mycena rosella</name>
    <name type="common">Pink bonnet</name>
    <name type="synonym">Agaricus rosellus</name>
    <dbReference type="NCBI Taxonomy" id="1033263"/>
    <lineage>
        <taxon>Eukaryota</taxon>
        <taxon>Fungi</taxon>
        <taxon>Dikarya</taxon>
        <taxon>Basidiomycota</taxon>
        <taxon>Agaricomycotina</taxon>
        <taxon>Agaricomycetes</taxon>
        <taxon>Agaricomycetidae</taxon>
        <taxon>Agaricales</taxon>
        <taxon>Marasmiineae</taxon>
        <taxon>Mycenaceae</taxon>
        <taxon>Mycena</taxon>
    </lineage>
</organism>
<protein>
    <submittedName>
        <fullName evidence="1">Uncharacterized protein</fullName>
    </submittedName>
</protein>
<gene>
    <name evidence="1" type="ORF">B0H17DRAFT_1182514</name>
</gene>
<evidence type="ECO:0000313" key="2">
    <source>
        <dbReference type="Proteomes" id="UP001221757"/>
    </source>
</evidence>
<keyword evidence="2" id="KW-1185">Reference proteome</keyword>
<dbReference type="Proteomes" id="UP001221757">
    <property type="component" value="Unassembled WGS sequence"/>
</dbReference>
<dbReference type="AlphaFoldDB" id="A0AAD7G8C0"/>
<accession>A0AAD7G8C0</accession>
<name>A0AAD7G8C0_MYCRO</name>
<sequence>MSTSHKYGFVTNARNITLDDYDALPDATYRDKIEDVVERAIKSEHVQALLAPRGSIWPMDIFAAARVALDRDPEATPNGLYFTAVSTVICHALGALRSPTHPAPVPELSPEDRRALQKRVVSNVHRCPRHPLRVQVLRHMHLKWTLSMSTGRAGSGYASDESSEEDELELVLIAEDA</sequence>
<dbReference type="EMBL" id="JARKIE010000138">
    <property type="protein sequence ID" value="KAJ7677439.1"/>
    <property type="molecule type" value="Genomic_DNA"/>
</dbReference>
<reference evidence="1" key="1">
    <citation type="submission" date="2023-03" db="EMBL/GenBank/DDBJ databases">
        <title>Massive genome expansion in bonnet fungi (Mycena s.s.) driven by repeated elements and novel gene families across ecological guilds.</title>
        <authorList>
            <consortium name="Lawrence Berkeley National Laboratory"/>
            <person name="Harder C.B."/>
            <person name="Miyauchi S."/>
            <person name="Viragh M."/>
            <person name="Kuo A."/>
            <person name="Thoen E."/>
            <person name="Andreopoulos B."/>
            <person name="Lu D."/>
            <person name="Skrede I."/>
            <person name="Drula E."/>
            <person name="Henrissat B."/>
            <person name="Morin E."/>
            <person name="Kohler A."/>
            <person name="Barry K."/>
            <person name="LaButti K."/>
            <person name="Morin E."/>
            <person name="Salamov A."/>
            <person name="Lipzen A."/>
            <person name="Mereny Z."/>
            <person name="Hegedus B."/>
            <person name="Baldrian P."/>
            <person name="Stursova M."/>
            <person name="Weitz H."/>
            <person name="Taylor A."/>
            <person name="Grigoriev I.V."/>
            <person name="Nagy L.G."/>
            <person name="Martin F."/>
            <person name="Kauserud H."/>
        </authorList>
    </citation>
    <scope>NUCLEOTIDE SEQUENCE</scope>
    <source>
        <strain evidence="1">CBHHK067</strain>
    </source>
</reference>
<evidence type="ECO:0000313" key="1">
    <source>
        <dbReference type="EMBL" id="KAJ7677439.1"/>
    </source>
</evidence>